<dbReference type="PRINTS" id="PR01100">
    <property type="entry name" value="SHIKIMTKNASE"/>
</dbReference>
<evidence type="ECO:0000256" key="7">
    <source>
        <dbReference type="ARBA" id="ARBA00022840"/>
    </source>
</evidence>
<dbReference type="CDD" id="cd02021">
    <property type="entry name" value="GntK"/>
    <property type="match status" value="1"/>
</dbReference>
<evidence type="ECO:0000313" key="14">
    <source>
        <dbReference type="Proteomes" id="UP000321528"/>
    </source>
</evidence>
<sequence>MPNGKNVLVVMGVSGCGKTEIGKLLAKELGRPFFDGDNFHPKENIKKMSSGQPLDDEDRRGWLIKLNQLALEHRHTGAIIACSALKKNYRSLLRAGMGNCMAFVYLEGSFDLILSRLQQRKGHFMPPNLLQSQFDALEPPTKEIKVSVEDKPAKIVKEVLKQLNNGRA</sequence>
<dbReference type="InterPro" id="IPR031322">
    <property type="entry name" value="Shikimate/glucono_kinase"/>
</dbReference>
<dbReference type="PROSITE" id="PS51257">
    <property type="entry name" value="PROKAR_LIPOPROTEIN"/>
    <property type="match status" value="1"/>
</dbReference>
<evidence type="ECO:0000256" key="2">
    <source>
        <dbReference type="ARBA" id="ARBA00008420"/>
    </source>
</evidence>
<dbReference type="NCBIfam" id="TIGR01313">
    <property type="entry name" value="therm_gnt_kin"/>
    <property type="match status" value="1"/>
</dbReference>
<evidence type="ECO:0000256" key="10">
    <source>
        <dbReference type="RuleBase" id="RU363066"/>
    </source>
</evidence>
<comment type="catalytic activity">
    <reaction evidence="9 10">
        <text>D-gluconate + ATP = 6-phospho-D-gluconate + ADP + H(+)</text>
        <dbReference type="Rhea" id="RHEA:19433"/>
        <dbReference type="ChEBI" id="CHEBI:15378"/>
        <dbReference type="ChEBI" id="CHEBI:18391"/>
        <dbReference type="ChEBI" id="CHEBI:30616"/>
        <dbReference type="ChEBI" id="CHEBI:58759"/>
        <dbReference type="ChEBI" id="CHEBI:456216"/>
        <dbReference type="EC" id="2.7.1.12"/>
    </reaction>
</comment>
<gene>
    <name evidence="11" type="ORF">D2U88_14915</name>
    <name evidence="12" type="ORF">FQ019_14755</name>
</gene>
<organism evidence="11 13">
    <name type="scientific">Flagellimonas aequoris</name>
    <dbReference type="NCBI Taxonomy" id="2306997"/>
    <lineage>
        <taxon>Bacteria</taxon>
        <taxon>Pseudomonadati</taxon>
        <taxon>Bacteroidota</taxon>
        <taxon>Flavobacteriia</taxon>
        <taxon>Flavobacteriales</taxon>
        <taxon>Flavobacteriaceae</taxon>
        <taxon>Flagellimonas</taxon>
    </lineage>
</organism>
<evidence type="ECO:0000256" key="6">
    <source>
        <dbReference type="ARBA" id="ARBA00022777"/>
    </source>
</evidence>
<reference evidence="12 14" key="2">
    <citation type="submission" date="2019-07" db="EMBL/GenBank/DDBJ databases">
        <title>Draft genome of two Muricauda strains isolated from deep sea.</title>
        <authorList>
            <person name="Sun C."/>
        </authorList>
    </citation>
    <scope>NUCLEOTIDE SEQUENCE [LARGE SCALE GENOMIC DNA]</scope>
    <source>
        <strain evidence="12 14">NH166</strain>
    </source>
</reference>
<dbReference type="Gene3D" id="3.40.50.300">
    <property type="entry name" value="P-loop containing nucleotide triphosphate hydrolases"/>
    <property type="match status" value="1"/>
</dbReference>
<evidence type="ECO:0000256" key="9">
    <source>
        <dbReference type="ARBA" id="ARBA00048090"/>
    </source>
</evidence>
<dbReference type="GO" id="GO:0005524">
    <property type="term" value="F:ATP binding"/>
    <property type="evidence" value="ECO:0007669"/>
    <property type="project" value="UniProtKB-KW"/>
</dbReference>
<keyword evidence="14" id="KW-1185">Reference proteome</keyword>
<evidence type="ECO:0000313" key="11">
    <source>
        <dbReference type="EMBL" id="RIV68502.1"/>
    </source>
</evidence>
<evidence type="ECO:0000313" key="13">
    <source>
        <dbReference type="Proteomes" id="UP000284189"/>
    </source>
</evidence>
<dbReference type="GO" id="GO:0046316">
    <property type="term" value="F:gluconokinase activity"/>
    <property type="evidence" value="ECO:0007669"/>
    <property type="project" value="UniProtKB-EC"/>
</dbReference>
<keyword evidence="7 10" id="KW-0067">ATP-binding</keyword>
<dbReference type="SUPFAM" id="SSF52540">
    <property type="entry name" value="P-loop containing nucleoside triphosphate hydrolases"/>
    <property type="match status" value="1"/>
</dbReference>
<reference evidence="11 13" key="1">
    <citation type="submission" date="2018-08" db="EMBL/GenBank/DDBJ databases">
        <title>Proposal of Muricauda 72 sp.nov. and Muricauda NH166 sp.nov., isolated from seawater.</title>
        <authorList>
            <person name="Cheng H."/>
            <person name="Wu Y.-H."/>
            <person name="Guo L.-L."/>
            <person name="Xu X.-W."/>
        </authorList>
    </citation>
    <scope>NUCLEOTIDE SEQUENCE [LARGE SCALE GENOMIC DNA]</scope>
    <source>
        <strain evidence="11 13">NH166</strain>
    </source>
</reference>
<keyword evidence="5 10" id="KW-0547">Nucleotide-binding</keyword>
<dbReference type="FunFam" id="3.40.50.300:FF:000522">
    <property type="entry name" value="Gluconokinase"/>
    <property type="match status" value="1"/>
</dbReference>
<evidence type="ECO:0000256" key="8">
    <source>
        <dbReference type="ARBA" id="ARBA00023064"/>
    </source>
</evidence>
<evidence type="ECO:0000256" key="5">
    <source>
        <dbReference type="ARBA" id="ARBA00022741"/>
    </source>
</evidence>
<keyword evidence="6 10" id="KW-0418">Kinase</keyword>
<dbReference type="PANTHER" id="PTHR43442">
    <property type="entry name" value="GLUCONOKINASE-RELATED"/>
    <property type="match status" value="1"/>
</dbReference>
<proteinExistence type="inferred from homology"/>
<dbReference type="EMBL" id="QXFJ01000030">
    <property type="protein sequence ID" value="RIV68502.1"/>
    <property type="molecule type" value="Genomic_DNA"/>
</dbReference>
<dbReference type="Pfam" id="PF01202">
    <property type="entry name" value="SKI"/>
    <property type="match status" value="1"/>
</dbReference>
<comment type="pathway">
    <text evidence="1">Carbohydrate acid metabolism.</text>
</comment>
<dbReference type="EC" id="2.7.1.12" evidence="3 10"/>
<accession>A0A418N3T0</accession>
<dbReference type="AlphaFoldDB" id="A0A418N3T0"/>
<evidence type="ECO:0000313" key="12">
    <source>
        <dbReference type="EMBL" id="TXK00199.1"/>
    </source>
</evidence>
<dbReference type="Proteomes" id="UP000321528">
    <property type="component" value="Unassembled WGS sequence"/>
</dbReference>
<dbReference type="GO" id="GO:0005737">
    <property type="term" value="C:cytoplasm"/>
    <property type="evidence" value="ECO:0007669"/>
    <property type="project" value="TreeGrafter"/>
</dbReference>
<dbReference type="EMBL" id="VNWL01000029">
    <property type="protein sequence ID" value="TXK00199.1"/>
    <property type="molecule type" value="Genomic_DNA"/>
</dbReference>
<dbReference type="OrthoDB" id="9813917at2"/>
<keyword evidence="8" id="KW-0311">Gluconate utilization</keyword>
<dbReference type="RefSeq" id="WP_119641341.1">
    <property type="nucleotide sequence ID" value="NZ_QXFJ01000030.1"/>
</dbReference>
<evidence type="ECO:0000256" key="4">
    <source>
        <dbReference type="ARBA" id="ARBA00022679"/>
    </source>
</evidence>
<evidence type="ECO:0000256" key="1">
    <source>
        <dbReference type="ARBA" id="ARBA00004761"/>
    </source>
</evidence>
<dbReference type="InterPro" id="IPR027417">
    <property type="entry name" value="P-loop_NTPase"/>
</dbReference>
<dbReference type="GO" id="GO:0019521">
    <property type="term" value="P:D-gluconate metabolic process"/>
    <property type="evidence" value="ECO:0007669"/>
    <property type="project" value="UniProtKB-KW"/>
</dbReference>
<dbReference type="InterPro" id="IPR006001">
    <property type="entry name" value="Therm_gnt_kin"/>
</dbReference>
<comment type="caution">
    <text evidence="11">The sequence shown here is derived from an EMBL/GenBank/DDBJ whole genome shotgun (WGS) entry which is preliminary data.</text>
</comment>
<name>A0A418N3T0_9FLAO</name>
<comment type="similarity">
    <text evidence="2 10">Belongs to the gluconokinase GntK/GntV family.</text>
</comment>
<protein>
    <recommendedName>
        <fullName evidence="3 10">Gluconokinase</fullName>
        <ecNumber evidence="3 10">2.7.1.12</ecNumber>
    </recommendedName>
</protein>
<dbReference type="PANTHER" id="PTHR43442:SF3">
    <property type="entry name" value="GLUCONOKINASE-RELATED"/>
    <property type="match status" value="1"/>
</dbReference>
<dbReference type="Proteomes" id="UP000284189">
    <property type="component" value="Unassembled WGS sequence"/>
</dbReference>
<keyword evidence="4 10" id="KW-0808">Transferase</keyword>
<evidence type="ECO:0000256" key="3">
    <source>
        <dbReference type="ARBA" id="ARBA00012054"/>
    </source>
</evidence>